<dbReference type="SFLD" id="SFLDS00003">
    <property type="entry name" value="Haloacid_Dehalogenase"/>
    <property type="match status" value="1"/>
</dbReference>
<dbReference type="InterPro" id="IPR036412">
    <property type="entry name" value="HAD-like_sf"/>
</dbReference>
<dbReference type="RefSeq" id="WP_074731256.1">
    <property type="nucleotide sequence ID" value="NZ_FNYK01000005.1"/>
</dbReference>
<protein>
    <recommendedName>
        <fullName evidence="3">Cof subfamily of IIB subfamily of haloacid dehalogenase superfamily/HAD-superfamily hydrolase, subfamily IIB</fullName>
    </recommendedName>
</protein>
<organism evidence="1 2">
    <name type="scientific">Sharpea azabuensis</name>
    <dbReference type="NCBI Taxonomy" id="322505"/>
    <lineage>
        <taxon>Bacteria</taxon>
        <taxon>Bacillati</taxon>
        <taxon>Bacillota</taxon>
        <taxon>Erysipelotrichia</taxon>
        <taxon>Erysipelotrichales</taxon>
        <taxon>Coprobacillaceae</taxon>
        <taxon>Sharpea</taxon>
    </lineage>
</organism>
<name>A0A1H6R579_9FIRM</name>
<dbReference type="Gene3D" id="3.30.1240.10">
    <property type="match status" value="1"/>
</dbReference>
<proteinExistence type="predicted"/>
<dbReference type="AlphaFoldDB" id="A0A1H6R579"/>
<dbReference type="PANTHER" id="PTHR10000:SF25">
    <property type="entry name" value="PHOSPHATASE YKRA-RELATED"/>
    <property type="match status" value="1"/>
</dbReference>
<evidence type="ECO:0000313" key="2">
    <source>
        <dbReference type="Proteomes" id="UP000183028"/>
    </source>
</evidence>
<evidence type="ECO:0000313" key="1">
    <source>
        <dbReference type="EMBL" id="SEI46775.1"/>
    </source>
</evidence>
<dbReference type="Proteomes" id="UP000183028">
    <property type="component" value="Unassembled WGS sequence"/>
</dbReference>
<dbReference type="NCBIfam" id="TIGR00099">
    <property type="entry name" value="Cof-subfamily"/>
    <property type="match status" value="1"/>
</dbReference>
<dbReference type="PROSITE" id="PS01229">
    <property type="entry name" value="COF_2"/>
    <property type="match status" value="1"/>
</dbReference>
<dbReference type="GO" id="GO:0005829">
    <property type="term" value="C:cytosol"/>
    <property type="evidence" value="ECO:0007669"/>
    <property type="project" value="TreeGrafter"/>
</dbReference>
<reference evidence="2" key="1">
    <citation type="submission" date="2016-10" db="EMBL/GenBank/DDBJ databases">
        <authorList>
            <person name="Varghese N."/>
            <person name="Submissions S."/>
        </authorList>
    </citation>
    <scope>NUCLEOTIDE SEQUENCE [LARGE SCALE GENOMIC DNA]</scope>
    <source>
        <strain evidence="2">DSM 20406</strain>
    </source>
</reference>
<keyword evidence="2" id="KW-1185">Reference proteome</keyword>
<dbReference type="GO" id="GO:0000287">
    <property type="term" value="F:magnesium ion binding"/>
    <property type="evidence" value="ECO:0007669"/>
    <property type="project" value="TreeGrafter"/>
</dbReference>
<dbReference type="NCBIfam" id="TIGR01484">
    <property type="entry name" value="HAD-SF-IIB"/>
    <property type="match status" value="1"/>
</dbReference>
<dbReference type="Pfam" id="PF08282">
    <property type="entry name" value="Hydrolase_3"/>
    <property type="match status" value="1"/>
</dbReference>
<dbReference type="InterPro" id="IPR000150">
    <property type="entry name" value="Cof"/>
</dbReference>
<dbReference type="STRING" id="322505.SAMN04487836_10571"/>
<sequence>MDKKIIFFDIDGTLADEYTFEIPTSTILAMKQAQANGHLLFVNTGRGSCFVEKSILSLPLDGIIYGCGTEISYHHQTIAFHQFPKDLRKRIIASSYKYHLENILEGNTAIYYPNKKLIDPFVIHQRLHYLDEGFPVRTYDLNDDCIFQKMATWYQDEKDIKAFMNEFEEELAFINRNGFYEILPKAYNKATGIQETIDYLHIPLENTFAIGDSTNDLTMLNYVHTSIAMGNSAKELFPVVDYVTTSLHDDGIYNALKHFHII</sequence>
<dbReference type="Gene3D" id="3.40.50.1000">
    <property type="entry name" value="HAD superfamily/HAD-like"/>
    <property type="match status" value="1"/>
</dbReference>
<dbReference type="InterPro" id="IPR023214">
    <property type="entry name" value="HAD_sf"/>
</dbReference>
<accession>A0A1H6R579</accession>
<dbReference type="InterPro" id="IPR006379">
    <property type="entry name" value="HAD-SF_hydro_IIB"/>
</dbReference>
<dbReference type="SUPFAM" id="SSF56784">
    <property type="entry name" value="HAD-like"/>
    <property type="match status" value="1"/>
</dbReference>
<dbReference type="OrthoDB" id="9810101at2"/>
<evidence type="ECO:0008006" key="3">
    <source>
        <dbReference type="Google" id="ProtNLM"/>
    </source>
</evidence>
<gene>
    <name evidence="1" type="ORF">SAMN04487834_100514</name>
</gene>
<dbReference type="eggNOG" id="COG0561">
    <property type="taxonomic scope" value="Bacteria"/>
</dbReference>
<dbReference type="EMBL" id="FNYK01000005">
    <property type="protein sequence ID" value="SEI46775.1"/>
    <property type="molecule type" value="Genomic_DNA"/>
</dbReference>
<dbReference type="SFLD" id="SFLDG01140">
    <property type="entry name" value="C2.B:_Phosphomannomutase_and_P"/>
    <property type="match status" value="1"/>
</dbReference>
<dbReference type="GO" id="GO:0016791">
    <property type="term" value="F:phosphatase activity"/>
    <property type="evidence" value="ECO:0007669"/>
    <property type="project" value="TreeGrafter"/>
</dbReference>
<dbReference type="PANTHER" id="PTHR10000">
    <property type="entry name" value="PHOSPHOSERINE PHOSPHATASE"/>
    <property type="match status" value="1"/>
</dbReference>